<reference evidence="1 2" key="1">
    <citation type="journal article" date="2016" name="Nat. Commun.">
        <title>Thousands of microbial genomes shed light on interconnected biogeochemical processes in an aquifer system.</title>
        <authorList>
            <person name="Anantharaman K."/>
            <person name="Brown C.T."/>
            <person name="Hug L.A."/>
            <person name="Sharon I."/>
            <person name="Castelle C.J."/>
            <person name="Probst A.J."/>
            <person name="Thomas B.C."/>
            <person name="Singh A."/>
            <person name="Wilkins M.J."/>
            <person name="Karaoz U."/>
            <person name="Brodie E.L."/>
            <person name="Williams K.H."/>
            <person name="Hubbard S.S."/>
            <person name="Banfield J.F."/>
        </authorList>
    </citation>
    <scope>NUCLEOTIDE SEQUENCE [LARGE SCALE GENOMIC DNA]</scope>
</reference>
<gene>
    <name evidence="1" type="ORF">A2886_02365</name>
</gene>
<dbReference type="Proteomes" id="UP000176608">
    <property type="component" value="Unassembled WGS sequence"/>
</dbReference>
<protein>
    <submittedName>
        <fullName evidence="1">Uncharacterized protein</fullName>
    </submittedName>
</protein>
<evidence type="ECO:0000313" key="1">
    <source>
        <dbReference type="EMBL" id="OGC47608.1"/>
    </source>
</evidence>
<sequence>MVDGEWEYYIDWGVCCGSCGAGVKLYVNGKHLYTHTASAYIKSLSASLFKIGSNTWYVLAYNGNAGQIKSGTGTFTVEAPPPVTVRGKIWNATGQACNVSSNKKDTLEIVRGSAQGNVATAIKLRMDGTTAGSWNTNYDGYSYRFTNVEQGIHSISANVPDPVGYPNSSYELACVNNAAGSVIPSVNASADPTILNLGYEITTSASSWFQSIGGDIFGGCDVASCANSVSVDVPGNGETLGGFNNNLIATPGTLFGDSGLSVTDDSYSQDSNRHLEYMNSVDLWPSSLTFTPPSSATQINSNCSSMFQGNNLDAGIVYKASVGCVQSGLDGLTGNYNFTHDGVAVIYVQGTGTLTFKKTFTGSSNGRRRVLFVTQGPVKFNADIGDAAPTTSTAAHIQAGIISESSITFLSTGLEDDTTIIVEGPLVTKTGTINNSRNRGINNGYPAVVVKYNTLYLTSLTASQPAGLSAVDISWVLN</sequence>
<dbReference type="AlphaFoldDB" id="A0A1F4URM4"/>
<organism evidence="1 2">
    <name type="scientific">candidate division WWE3 bacterium RIFCSPHIGHO2_01_FULL_42_13</name>
    <dbReference type="NCBI Taxonomy" id="1802617"/>
    <lineage>
        <taxon>Bacteria</taxon>
        <taxon>Katanobacteria</taxon>
    </lineage>
</organism>
<comment type="caution">
    <text evidence="1">The sequence shown here is derived from an EMBL/GenBank/DDBJ whole genome shotgun (WGS) entry which is preliminary data.</text>
</comment>
<dbReference type="EMBL" id="MEVA01000006">
    <property type="protein sequence ID" value="OGC47608.1"/>
    <property type="molecule type" value="Genomic_DNA"/>
</dbReference>
<evidence type="ECO:0000313" key="2">
    <source>
        <dbReference type="Proteomes" id="UP000176608"/>
    </source>
</evidence>
<proteinExistence type="predicted"/>
<name>A0A1F4URM4_UNCKA</name>
<accession>A0A1F4URM4</accession>
<dbReference type="STRING" id="1802617.A2886_02365"/>